<keyword evidence="1" id="KW-0812">Transmembrane</keyword>
<dbReference type="PANTHER" id="PTHR36844:SF1">
    <property type="entry name" value="PROTEASE PRSW"/>
    <property type="match status" value="1"/>
</dbReference>
<proteinExistence type="predicted"/>
<keyword evidence="1" id="KW-1133">Transmembrane helix</keyword>
<feature type="transmembrane region" description="Helical" evidence="1">
    <location>
        <begin position="242"/>
        <end position="275"/>
    </location>
</feature>
<feature type="transmembrane region" description="Helical" evidence="1">
    <location>
        <begin position="169"/>
        <end position="188"/>
    </location>
</feature>
<dbReference type="HOGENOM" id="CLU_039931_0_0_0"/>
<evidence type="ECO:0000313" key="2">
    <source>
        <dbReference type="EMBL" id="ABU57911.1"/>
    </source>
</evidence>
<keyword evidence="3" id="KW-1185">Reference proteome</keyword>
<keyword evidence="1" id="KW-0472">Membrane</keyword>
<dbReference type="eggNOG" id="COG2339">
    <property type="taxonomic scope" value="Bacteria"/>
</dbReference>
<reference evidence="2 3" key="1">
    <citation type="submission" date="2007-08" db="EMBL/GenBank/DDBJ databases">
        <title>Complete sequence of Roseiflexus castenholzii DSM 13941.</title>
        <authorList>
            <consortium name="US DOE Joint Genome Institute"/>
            <person name="Copeland A."/>
            <person name="Lucas S."/>
            <person name="Lapidus A."/>
            <person name="Barry K."/>
            <person name="Glavina del Rio T."/>
            <person name="Dalin E."/>
            <person name="Tice H."/>
            <person name="Pitluck S."/>
            <person name="Thompson L.S."/>
            <person name="Brettin T."/>
            <person name="Bruce D."/>
            <person name="Detter J.C."/>
            <person name="Han C."/>
            <person name="Tapia R."/>
            <person name="Schmutz J."/>
            <person name="Larimer F."/>
            <person name="Land M."/>
            <person name="Hauser L."/>
            <person name="Kyrpides N."/>
            <person name="Mikhailova N."/>
            <person name="Bryant D.A."/>
            <person name="Hanada S."/>
            <person name="Tsukatani Y."/>
            <person name="Richardson P."/>
        </authorList>
    </citation>
    <scope>NUCLEOTIDE SEQUENCE [LARGE SCALE GENOMIC DNA]</scope>
    <source>
        <strain evidence="3">DSM 13941 / HLO8</strain>
    </source>
</reference>
<dbReference type="GO" id="GO:0008233">
    <property type="term" value="F:peptidase activity"/>
    <property type="evidence" value="ECO:0007669"/>
    <property type="project" value="InterPro"/>
</dbReference>
<feature type="transmembrane region" description="Helical" evidence="1">
    <location>
        <begin position="287"/>
        <end position="314"/>
    </location>
</feature>
<dbReference type="InterPro" id="IPR026898">
    <property type="entry name" value="PrsW"/>
</dbReference>
<protein>
    <submittedName>
        <fullName evidence="2">Membrane protein-like protein</fullName>
    </submittedName>
</protein>
<dbReference type="OrthoDB" id="9785431at2"/>
<feature type="transmembrane region" description="Helical" evidence="1">
    <location>
        <begin position="21"/>
        <end position="47"/>
    </location>
</feature>
<dbReference type="KEGG" id="rca:Rcas_1820"/>
<feature type="transmembrane region" description="Helical" evidence="1">
    <location>
        <begin position="86"/>
        <end position="114"/>
    </location>
</feature>
<dbReference type="PANTHER" id="PTHR36844">
    <property type="entry name" value="PROTEASE PRSW"/>
    <property type="match status" value="1"/>
</dbReference>
<name>A7NK91_ROSCS</name>
<sequence length="411" mass="43859">MPASAKLVARAMVGSPIARPFGGCLFVAGMLALLGFAFLGHLALWILEPVTRVGIFLTGVLIGTVASLPLLALLRWLDRRERESLWLAIGAVVWGAVISTGLSAIFNALGFGFISVSLEIVGGVDSELIGQLLAATLVAPPVEEAFKGLAILVLFWFLRAEFDNVRDGIIYGALVGIGFNIAEYALYVMQGYAESGVAPFAEQFAGRFVFLGFNGHMLWSAICGAGVGFARQSTGGGCTTLGAPVAGYLAATFGHALNNSVGVFLLGVILVVMGYDVEGGLMSVSPFALWTAAAIMNVLVQGVFYVALLVLLALTSRWEREVIRTYLADEVGVSVTPEEYSAIVNDRMFGALGSRGTPWQLALAQNELAFRKWHVAREGGNPATDPLVAAWRQDIATLREEWLRSRQVSQA</sequence>
<gene>
    <name evidence="2" type="ordered locus">Rcas_1820</name>
</gene>
<feature type="transmembrane region" description="Helical" evidence="1">
    <location>
        <begin position="53"/>
        <end position="74"/>
    </location>
</feature>
<dbReference type="Proteomes" id="UP000000263">
    <property type="component" value="Chromosome"/>
</dbReference>
<dbReference type="EMBL" id="CP000804">
    <property type="protein sequence ID" value="ABU57911.1"/>
    <property type="molecule type" value="Genomic_DNA"/>
</dbReference>
<accession>A7NK91</accession>
<feature type="transmembrane region" description="Helical" evidence="1">
    <location>
        <begin position="208"/>
        <end position="230"/>
    </location>
</feature>
<dbReference type="AlphaFoldDB" id="A7NK91"/>
<organism evidence="2 3">
    <name type="scientific">Roseiflexus castenholzii (strain DSM 13941 / HLO8)</name>
    <dbReference type="NCBI Taxonomy" id="383372"/>
    <lineage>
        <taxon>Bacteria</taxon>
        <taxon>Bacillati</taxon>
        <taxon>Chloroflexota</taxon>
        <taxon>Chloroflexia</taxon>
        <taxon>Chloroflexales</taxon>
        <taxon>Roseiflexineae</taxon>
        <taxon>Roseiflexaceae</taxon>
        <taxon>Roseiflexus</taxon>
    </lineage>
</organism>
<dbReference type="Pfam" id="PF13367">
    <property type="entry name" value="PrsW-protease"/>
    <property type="match status" value="1"/>
</dbReference>
<feature type="transmembrane region" description="Helical" evidence="1">
    <location>
        <begin position="134"/>
        <end position="157"/>
    </location>
</feature>
<dbReference type="RefSeq" id="WP_012120336.1">
    <property type="nucleotide sequence ID" value="NC_009767.1"/>
</dbReference>
<evidence type="ECO:0000313" key="3">
    <source>
        <dbReference type="Proteomes" id="UP000000263"/>
    </source>
</evidence>
<evidence type="ECO:0000256" key="1">
    <source>
        <dbReference type="SAM" id="Phobius"/>
    </source>
</evidence>
<dbReference type="STRING" id="383372.Rcas_1820"/>